<accession>A0ABP7GJI1</accession>
<dbReference type="Pfam" id="PF07690">
    <property type="entry name" value="MFS_1"/>
    <property type="match status" value="1"/>
</dbReference>
<evidence type="ECO:0000313" key="9">
    <source>
        <dbReference type="EMBL" id="GAA3762198.1"/>
    </source>
</evidence>
<comment type="subcellular location">
    <subcellularLocation>
        <location evidence="1">Cell membrane</location>
        <topology evidence="1">Multi-pass membrane protein</topology>
    </subcellularLocation>
</comment>
<dbReference type="PANTHER" id="PTHR42718:SF46">
    <property type="entry name" value="BLR6921 PROTEIN"/>
    <property type="match status" value="1"/>
</dbReference>
<dbReference type="Proteomes" id="UP001500908">
    <property type="component" value="Unassembled WGS sequence"/>
</dbReference>
<feature type="transmembrane region" description="Helical" evidence="7">
    <location>
        <begin position="181"/>
        <end position="199"/>
    </location>
</feature>
<feature type="transmembrane region" description="Helical" evidence="7">
    <location>
        <begin position="118"/>
        <end position="140"/>
    </location>
</feature>
<reference evidence="10" key="1">
    <citation type="journal article" date="2019" name="Int. J. Syst. Evol. Microbiol.">
        <title>The Global Catalogue of Microorganisms (GCM) 10K type strain sequencing project: providing services to taxonomists for standard genome sequencing and annotation.</title>
        <authorList>
            <consortium name="The Broad Institute Genomics Platform"/>
            <consortium name="The Broad Institute Genome Sequencing Center for Infectious Disease"/>
            <person name="Wu L."/>
            <person name="Ma J."/>
        </authorList>
    </citation>
    <scope>NUCLEOTIDE SEQUENCE [LARGE SCALE GENOMIC DNA]</scope>
    <source>
        <strain evidence="10">JCM 17137</strain>
    </source>
</reference>
<evidence type="ECO:0000256" key="2">
    <source>
        <dbReference type="ARBA" id="ARBA00022448"/>
    </source>
</evidence>
<feature type="domain" description="Major facilitator superfamily (MFS) profile" evidence="8">
    <location>
        <begin position="24"/>
        <end position="475"/>
    </location>
</feature>
<dbReference type="InterPro" id="IPR011701">
    <property type="entry name" value="MFS"/>
</dbReference>
<dbReference type="RefSeq" id="WP_344976038.1">
    <property type="nucleotide sequence ID" value="NZ_BAABDD010000034.1"/>
</dbReference>
<keyword evidence="5 7" id="KW-1133">Transmembrane helix</keyword>
<evidence type="ECO:0000256" key="1">
    <source>
        <dbReference type="ARBA" id="ARBA00004651"/>
    </source>
</evidence>
<sequence>MAATQPAPSADTAGTPASPRARGAFLLLGALQVTLIFTITLISVPLPQIGRELHLSTSELVLTSTAYGLAFSGLLLFGGRLTDRFEGRGLLLGGLTVFAVAAIAAALAPGLFSLVAARFLQGASAAVIAPAALAVLRALLAGQATQDTAMALWGGLSIAGAMAGTVVSGVVVTWLSWRWMFAVPLLVALLGLALARPLLPRAVPTSRPTLDLPGAALATAGITLSSYGLVMSGETTWTSAPVLLPLLAGVALLGGFVAVERGRSHPLLPLSFLAVPRRALALLVIALASSGAALVTLLVVLYLQGVHGWSPLLTSVAFLPYAATIVTAGWVAPRAVERFGPVAVVGLGLAGAALGTFLLAGLPPTTGFVPLLGTGLVALPLGLSLCFSGAAVLVMEWVPAQHTGLAGGLMNTAMEIGPASGLALLTAVASARTAHLAETGVSQATAITGGHSWAFAAAGSAFALLAVSVAVIARRGPGEHENHTSRGDTP</sequence>
<feature type="transmembrane region" description="Helical" evidence="7">
    <location>
        <begin position="25"/>
        <end position="48"/>
    </location>
</feature>
<protein>
    <submittedName>
        <fullName evidence="9">DHA2 family efflux MFS transporter permease subunit</fullName>
    </submittedName>
</protein>
<evidence type="ECO:0000259" key="8">
    <source>
        <dbReference type="PROSITE" id="PS50850"/>
    </source>
</evidence>
<feature type="transmembrane region" description="Helical" evidence="7">
    <location>
        <begin position="368"/>
        <end position="395"/>
    </location>
</feature>
<keyword evidence="3" id="KW-1003">Cell membrane</keyword>
<feature type="transmembrane region" description="Helical" evidence="7">
    <location>
        <begin position="339"/>
        <end position="362"/>
    </location>
</feature>
<feature type="transmembrane region" description="Helical" evidence="7">
    <location>
        <begin position="416"/>
        <end position="433"/>
    </location>
</feature>
<feature type="transmembrane region" description="Helical" evidence="7">
    <location>
        <begin position="152"/>
        <end position="175"/>
    </location>
</feature>
<evidence type="ECO:0000256" key="6">
    <source>
        <dbReference type="ARBA" id="ARBA00023136"/>
    </source>
</evidence>
<feature type="transmembrane region" description="Helical" evidence="7">
    <location>
        <begin position="60"/>
        <end position="78"/>
    </location>
</feature>
<organism evidence="9 10">
    <name type="scientific">Salinactinospora qingdaonensis</name>
    <dbReference type="NCBI Taxonomy" id="702744"/>
    <lineage>
        <taxon>Bacteria</taxon>
        <taxon>Bacillati</taxon>
        <taxon>Actinomycetota</taxon>
        <taxon>Actinomycetes</taxon>
        <taxon>Streptosporangiales</taxon>
        <taxon>Nocardiopsidaceae</taxon>
        <taxon>Salinactinospora</taxon>
    </lineage>
</organism>
<feature type="transmembrane region" description="Helical" evidence="7">
    <location>
        <begin position="211"/>
        <end position="230"/>
    </location>
</feature>
<dbReference type="PANTHER" id="PTHR42718">
    <property type="entry name" value="MAJOR FACILITATOR SUPERFAMILY MULTIDRUG TRANSPORTER MFSC"/>
    <property type="match status" value="1"/>
</dbReference>
<feature type="transmembrane region" description="Helical" evidence="7">
    <location>
        <begin position="309"/>
        <end position="332"/>
    </location>
</feature>
<feature type="transmembrane region" description="Helical" evidence="7">
    <location>
        <begin position="90"/>
        <end position="112"/>
    </location>
</feature>
<keyword evidence="4 7" id="KW-0812">Transmembrane</keyword>
<dbReference type="SUPFAM" id="SSF103473">
    <property type="entry name" value="MFS general substrate transporter"/>
    <property type="match status" value="1"/>
</dbReference>
<feature type="transmembrane region" description="Helical" evidence="7">
    <location>
        <begin position="280"/>
        <end position="303"/>
    </location>
</feature>
<gene>
    <name evidence="9" type="ORF">GCM10022402_44760</name>
</gene>
<keyword evidence="10" id="KW-1185">Reference proteome</keyword>
<feature type="transmembrane region" description="Helical" evidence="7">
    <location>
        <begin position="242"/>
        <end position="259"/>
    </location>
</feature>
<keyword evidence="2" id="KW-0813">Transport</keyword>
<evidence type="ECO:0000313" key="10">
    <source>
        <dbReference type="Proteomes" id="UP001500908"/>
    </source>
</evidence>
<dbReference type="Gene3D" id="1.20.1720.10">
    <property type="entry name" value="Multidrug resistance protein D"/>
    <property type="match status" value="1"/>
</dbReference>
<proteinExistence type="predicted"/>
<evidence type="ECO:0000256" key="7">
    <source>
        <dbReference type="SAM" id="Phobius"/>
    </source>
</evidence>
<feature type="transmembrane region" description="Helical" evidence="7">
    <location>
        <begin position="453"/>
        <end position="473"/>
    </location>
</feature>
<evidence type="ECO:0000256" key="5">
    <source>
        <dbReference type="ARBA" id="ARBA00022989"/>
    </source>
</evidence>
<dbReference type="InterPro" id="IPR020846">
    <property type="entry name" value="MFS_dom"/>
</dbReference>
<comment type="caution">
    <text evidence="9">The sequence shown here is derived from an EMBL/GenBank/DDBJ whole genome shotgun (WGS) entry which is preliminary data.</text>
</comment>
<dbReference type="PROSITE" id="PS50850">
    <property type="entry name" value="MFS"/>
    <property type="match status" value="1"/>
</dbReference>
<dbReference type="InterPro" id="IPR036259">
    <property type="entry name" value="MFS_trans_sf"/>
</dbReference>
<evidence type="ECO:0000256" key="4">
    <source>
        <dbReference type="ARBA" id="ARBA00022692"/>
    </source>
</evidence>
<name>A0ABP7GJI1_9ACTN</name>
<keyword evidence="6 7" id="KW-0472">Membrane</keyword>
<evidence type="ECO:0000256" key="3">
    <source>
        <dbReference type="ARBA" id="ARBA00022475"/>
    </source>
</evidence>
<dbReference type="EMBL" id="BAABDD010000034">
    <property type="protein sequence ID" value="GAA3762198.1"/>
    <property type="molecule type" value="Genomic_DNA"/>
</dbReference>
<dbReference type="Gene3D" id="1.20.1250.20">
    <property type="entry name" value="MFS general substrate transporter like domains"/>
    <property type="match status" value="1"/>
</dbReference>